<dbReference type="GO" id="GO:0016239">
    <property type="term" value="P:positive regulation of macroautophagy"/>
    <property type="evidence" value="ECO:0007669"/>
    <property type="project" value="TreeGrafter"/>
</dbReference>
<name>A0AAD7YXY0_MYTSE</name>
<keyword evidence="2 8" id="KW-0853">WD repeat</keyword>
<dbReference type="GO" id="GO:0034198">
    <property type="term" value="P:cellular response to amino acid starvation"/>
    <property type="evidence" value="ECO:0007669"/>
    <property type="project" value="TreeGrafter"/>
</dbReference>
<dbReference type="PROSITE" id="PS50082">
    <property type="entry name" value="WD_REPEATS_2"/>
    <property type="match status" value="3"/>
</dbReference>
<keyword evidence="4" id="KW-0677">Repeat</keyword>
<evidence type="ECO:0000256" key="2">
    <source>
        <dbReference type="ARBA" id="ARBA00022574"/>
    </source>
</evidence>
<sequence length="1026" mass="111823">MIPSNTICVSQEGPANALALNKDCSQVVIAGRNVFKVFSIGENEFTEVCNLRVGKNLNLNFSSIDVAWSTIEENTLATAATNGAVVVWNLGRSGRSKQEHVFSDHKRTVNKVSFHLTEPALLISGSQDGMMKCFDLRMKEVARTFISNTESIRDVQFSPHAAHSFAAVSENGSVQLWDVRRHERCLLQYTAHSGPVFACDWHPDMPWLATASRDKTIKVWDIYGKPNLEHTIYTIASVGHVKWRPQKQYQVASCALVLDCAVHVWDVRRPHVPLATFAEHRDVTTAIAWLAEPHTFLSTSRDCSLYRHRFSEAAHPVLWANPQGVCVSARGEIAHAAPERPLPALPALPAAPDRHVPGLGRKQPTAGSLSPHAQAALERAFPGGAASTLSRHAAPGCARTLALVACARAYRMRGASPHDLAQHNADVAKAHNRHMVSHVWEVVRCVYLARAAAGRGTPAPAPLQDRELPRPEPPPLPPYTHTYHNNAVEEEPLEEVEDWAETQFHNSGVLGKPTLSIYIPPAKPPKHVRAEETAGWVSAASAHYVDTEAADWTLPEEAFPLRTAPPPPAPAHHQHPHHTSPHHVRHDDKEHNAGRGGGGTSPGGSSSPGSGSSGSACTAPPGLEHAGYQHHMHMDEGEGGDSGLAIRVGDAKSPQLEVAPLLAAALKLHAELGDVQTAAVVMLVLQEHRYHAKSPQLEVAPLLAAALKLHAELGDVQTAAVVMLVLQEHRYHAKSPQLEVAPLLAAALKLHAELGDVQTAAVVMLVLQEHRYHAKSPQLEVAPLLAAALKLHAELGDVQTAAVVMLVLQEHRYHAKSPQLEVAPLLAAALKLHAELGDVQTAAVVMLVLQEHRYHAKSPQLEVAPLLAAALKLHAELGDVQTAAVVMLVLQEHRSDLFPYIDESLQEHWLLGYIELLQRHKLWNVATEVVRCAWLNSVWVMSQQSTSVAVCCGRCGRRTRPHAACDSCHPHLRHLPDLCAVCHQVVRGLYAWCQGCSHGGHLHHMRKWMDTHQLCPAGCGHQCQLA</sequence>
<reference evidence="10" key="1">
    <citation type="submission" date="2023-03" db="EMBL/GenBank/DDBJ databases">
        <title>Chromosome-level genomes of two armyworms, Mythimna separata and Mythimna loreyi, provide insights into the biosynthesis and reception of sex pheromones.</title>
        <authorList>
            <person name="Zhao H."/>
        </authorList>
    </citation>
    <scope>NUCLEOTIDE SEQUENCE</scope>
    <source>
        <strain evidence="10">BeijingLab</strain>
        <tissue evidence="10">Pupa</tissue>
    </source>
</reference>
<dbReference type="GO" id="GO:0061700">
    <property type="term" value="C:GATOR2 complex"/>
    <property type="evidence" value="ECO:0007669"/>
    <property type="project" value="TreeGrafter"/>
</dbReference>
<gene>
    <name evidence="10" type="ORF">PYW07_004241</name>
</gene>
<dbReference type="GO" id="GO:0005829">
    <property type="term" value="C:cytosol"/>
    <property type="evidence" value="ECO:0007669"/>
    <property type="project" value="TreeGrafter"/>
</dbReference>
<evidence type="ECO:0000256" key="3">
    <source>
        <dbReference type="ARBA" id="ARBA00022723"/>
    </source>
</evidence>
<dbReference type="PANTHER" id="PTHR46200">
    <property type="entry name" value="GATOR COMPLEX PROTEIN WDR24"/>
    <property type="match status" value="1"/>
</dbReference>
<feature type="compositionally biased region" description="Basic residues" evidence="9">
    <location>
        <begin position="572"/>
        <end position="584"/>
    </location>
</feature>
<keyword evidence="3" id="KW-0479">Metal-binding</keyword>
<dbReference type="Proteomes" id="UP001231518">
    <property type="component" value="Chromosome 16"/>
</dbReference>
<comment type="caution">
    <text evidence="10">The sequence shown here is derived from an EMBL/GenBank/DDBJ whole genome shotgun (WGS) entry which is preliminary data.</text>
</comment>
<feature type="repeat" description="WD" evidence="8">
    <location>
        <begin position="145"/>
        <end position="180"/>
    </location>
</feature>
<evidence type="ECO:0000256" key="5">
    <source>
        <dbReference type="ARBA" id="ARBA00022771"/>
    </source>
</evidence>
<evidence type="ECO:0000256" key="9">
    <source>
        <dbReference type="SAM" id="MobiDB-lite"/>
    </source>
</evidence>
<evidence type="ECO:0000256" key="1">
    <source>
        <dbReference type="ARBA" id="ARBA00008134"/>
    </source>
</evidence>
<feature type="region of interest" description="Disordered" evidence="9">
    <location>
        <begin position="559"/>
        <end position="626"/>
    </location>
</feature>
<dbReference type="PANTHER" id="PTHR46200:SF1">
    <property type="entry name" value="GATOR COMPLEX PROTEIN WDR24"/>
    <property type="match status" value="1"/>
</dbReference>
<evidence type="ECO:0000256" key="7">
    <source>
        <dbReference type="ARBA" id="ARBA00040269"/>
    </source>
</evidence>
<organism evidence="10 11">
    <name type="scientific">Mythimna separata</name>
    <name type="common">Oriental armyworm</name>
    <name type="synonym">Pseudaletia separata</name>
    <dbReference type="NCBI Taxonomy" id="271217"/>
    <lineage>
        <taxon>Eukaryota</taxon>
        <taxon>Metazoa</taxon>
        <taxon>Ecdysozoa</taxon>
        <taxon>Arthropoda</taxon>
        <taxon>Hexapoda</taxon>
        <taxon>Insecta</taxon>
        <taxon>Pterygota</taxon>
        <taxon>Neoptera</taxon>
        <taxon>Endopterygota</taxon>
        <taxon>Lepidoptera</taxon>
        <taxon>Glossata</taxon>
        <taxon>Ditrysia</taxon>
        <taxon>Noctuoidea</taxon>
        <taxon>Noctuidae</taxon>
        <taxon>Noctuinae</taxon>
        <taxon>Hadenini</taxon>
        <taxon>Mythimna</taxon>
    </lineage>
</organism>
<dbReference type="AlphaFoldDB" id="A0AAD7YXY0"/>
<evidence type="ECO:0000256" key="6">
    <source>
        <dbReference type="ARBA" id="ARBA00022833"/>
    </source>
</evidence>
<dbReference type="GO" id="GO:0008270">
    <property type="term" value="F:zinc ion binding"/>
    <property type="evidence" value="ECO:0007669"/>
    <property type="project" value="UniProtKB-KW"/>
</dbReference>
<evidence type="ECO:0000256" key="4">
    <source>
        <dbReference type="ARBA" id="ARBA00022737"/>
    </source>
</evidence>
<protein>
    <recommendedName>
        <fullName evidence="7">GATOR2 complex protein WDR24</fullName>
    </recommendedName>
</protein>
<dbReference type="Pfam" id="PF00400">
    <property type="entry name" value="WD40"/>
    <property type="match status" value="3"/>
</dbReference>
<dbReference type="SUPFAM" id="SSF50978">
    <property type="entry name" value="WD40 repeat-like"/>
    <property type="match status" value="1"/>
</dbReference>
<dbReference type="InterPro" id="IPR036322">
    <property type="entry name" value="WD40_repeat_dom_sf"/>
</dbReference>
<dbReference type="SMART" id="SM00320">
    <property type="entry name" value="WD40"/>
    <property type="match status" value="6"/>
</dbReference>
<dbReference type="CDD" id="cd16693">
    <property type="entry name" value="mRING-H2-C3H3C2_WDR24"/>
    <property type="match status" value="1"/>
</dbReference>
<dbReference type="GO" id="GO:1904263">
    <property type="term" value="P:positive regulation of TORC1 signaling"/>
    <property type="evidence" value="ECO:0007669"/>
    <property type="project" value="TreeGrafter"/>
</dbReference>
<feature type="region of interest" description="Disordered" evidence="9">
    <location>
        <begin position="455"/>
        <end position="481"/>
    </location>
</feature>
<dbReference type="GO" id="GO:0005774">
    <property type="term" value="C:vacuolar membrane"/>
    <property type="evidence" value="ECO:0007669"/>
    <property type="project" value="TreeGrafter"/>
</dbReference>
<dbReference type="InterPro" id="IPR019775">
    <property type="entry name" value="WD40_repeat_CS"/>
</dbReference>
<proteinExistence type="inferred from homology"/>
<keyword evidence="5" id="KW-0863">Zinc-finger</keyword>
<feature type="compositionally biased region" description="Low complexity" evidence="9">
    <location>
        <begin position="603"/>
        <end position="622"/>
    </location>
</feature>
<evidence type="ECO:0000313" key="11">
    <source>
        <dbReference type="Proteomes" id="UP001231518"/>
    </source>
</evidence>
<dbReference type="EMBL" id="JARGEI010000005">
    <property type="protein sequence ID" value="KAJ8731077.1"/>
    <property type="molecule type" value="Genomic_DNA"/>
</dbReference>
<evidence type="ECO:0000313" key="10">
    <source>
        <dbReference type="EMBL" id="KAJ8731077.1"/>
    </source>
</evidence>
<comment type="similarity">
    <text evidence="1">Belongs to the WD repeat WDR24 family.</text>
</comment>
<dbReference type="InterPro" id="IPR015943">
    <property type="entry name" value="WD40/YVTN_repeat-like_dom_sf"/>
</dbReference>
<dbReference type="InterPro" id="IPR001680">
    <property type="entry name" value="WD40_rpt"/>
</dbReference>
<keyword evidence="11" id="KW-1185">Reference proteome</keyword>
<accession>A0AAD7YXY0</accession>
<dbReference type="InterPro" id="IPR037590">
    <property type="entry name" value="WDR24"/>
</dbReference>
<feature type="repeat" description="WD" evidence="8">
    <location>
        <begin position="189"/>
        <end position="222"/>
    </location>
</feature>
<feature type="repeat" description="WD" evidence="8">
    <location>
        <begin position="102"/>
        <end position="144"/>
    </location>
</feature>
<dbReference type="Gene3D" id="2.130.10.10">
    <property type="entry name" value="YVTN repeat-like/Quinoprotein amine dehydrogenase"/>
    <property type="match status" value="1"/>
</dbReference>
<evidence type="ECO:0000256" key="8">
    <source>
        <dbReference type="PROSITE-ProRule" id="PRU00221"/>
    </source>
</evidence>
<dbReference type="PROSITE" id="PS00678">
    <property type="entry name" value="WD_REPEATS_1"/>
    <property type="match status" value="1"/>
</dbReference>
<dbReference type="PROSITE" id="PS50294">
    <property type="entry name" value="WD_REPEATS_REGION"/>
    <property type="match status" value="1"/>
</dbReference>
<keyword evidence="6" id="KW-0862">Zinc</keyword>